<evidence type="ECO:0000313" key="6">
    <source>
        <dbReference type="Proteomes" id="UP000004699"/>
    </source>
</evidence>
<keyword evidence="1" id="KW-0805">Transcription regulation</keyword>
<dbReference type="SMART" id="SM00347">
    <property type="entry name" value="HTH_MARR"/>
    <property type="match status" value="1"/>
</dbReference>
<keyword evidence="6" id="KW-1185">Reference proteome</keyword>
<keyword evidence="2" id="KW-0238">DNA-binding</keyword>
<organism evidence="5 6">
    <name type="scientific">Luminiphilus syltensis NOR5-1B</name>
    <dbReference type="NCBI Taxonomy" id="565045"/>
    <lineage>
        <taxon>Bacteria</taxon>
        <taxon>Pseudomonadati</taxon>
        <taxon>Pseudomonadota</taxon>
        <taxon>Gammaproteobacteria</taxon>
        <taxon>Cellvibrionales</taxon>
        <taxon>Halieaceae</taxon>
        <taxon>Luminiphilus</taxon>
    </lineage>
</organism>
<dbReference type="AlphaFoldDB" id="B8KTL6"/>
<dbReference type="EMBL" id="DS999411">
    <property type="protein sequence ID" value="EED36853.1"/>
    <property type="molecule type" value="Genomic_DNA"/>
</dbReference>
<dbReference type="PANTHER" id="PTHR42756:SF1">
    <property type="entry name" value="TRANSCRIPTIONAL REPRESSOR OF EMRAB OPERON"/>
    <property type="match status" value="1"/>
</dbReference>
<dbReference type="PANTHER" id="PTHR42756">
    <property type="entry name" value="TRANSCRIPTIONAL REGULATOR, MARR"/>
    <property type="match status" value="1"/>
</dbReference>
<sequence length="159" mass="18068">MTEMDLQDQVLILLRRIIRATYLHSRKLEKKTGLTTPQLMALRTIDDLKEPTVSDIAKSVSLSLATVTTLLNRLEKQGMVHRERSTIDRRRVIVTLTEVGQKKLDAAPKPLQDSFNDRFSDIEAWEQHLIMAALERIATMMDAEDLDASPLLTEGDEVL</sequence>
<accession>B8KTL6</accession>
<gene>
    <name evidence="5" type="ORF">NOR51B_2806</name>
</gene>
<dbReference type="Pfam" id="PF01047">
    <property type="entry name" value="MarR"/>
    <property type="match status" value="1"/>
</dbReference>
<dbReference type="Proteomes" id="UP000004699">
    <property type="component" value="Unassembled WGS sequence"/>
</dbReference>
<dbReference type="SUPFAM" id="SSF46785">
    <property type="entry name" value="Winged helix' DNA-binding domain"/>
    <property type="match status" value="1"/>
</dbReference>
<protein>
    <submittedName>
        <fullName evidence="5">Transcriptional regulator, MarR family</fullName>
    </submittedName>
</protein>
<feature type="domain" description="HTH marR-type" evidence="4">
    <location>
        <begin position="7"/>
        <end position="139"/>
    </location>
</feature>
<evidence type="ECO:0000313" key="5">
    <source>
        <dbReference type="EMBL" id="EED36853.1"/>
    </source>
</evidence>
<reference evidence="6" key="1">
    <citation type="journal article" date="2013" name="BMC Microbiol.">
        <title>Taxonomy and evolution of bacteriochlorophyll a-containing members of the OM60/NOR5 clade of marine gammaproteobacteria: description of Luminiphilus syltensis gen. nov., sp. nov., reclassification of Haliea rubra as Pseudohaliea rubra gen. nov., comb. nov., and emendation of Chromatocurvus halotolerans.</title>
        <authorList>
            <person name="Spring S."/>
            <person name="Riedel T."/>
            <person name="Sproer C."/>
            <person name="Yan S."/>
            <person name="Harder J."/>
            <person name="Fuchs B.M."/>
        </authorList>
    </citation>
    <scope>NUCLEOTIDE SEQUENCE [LARGE SCALE GENOMIC DNA]</scope>
    <source>
        <strain evidence="6">NOR51-B</strain>
    </source>
</reference>
<dbReference type="HOGENOM" id="CLU_083287_27_7_6"/>
<keyword evidence="3" id="KW-0804">Transcription</keyword>
<dbReference type="InterPro" id="IPR000835">
    <property type="entry name" value="HTH_MarR-typ"/>
</dbReference>
<dbReference type="GO" id="GO:0003700">
    <property type="term" value="F:DNA-binding transcription factor activity"/>
    <property type="evidence" value="ECO:0007669"/>
    <property type="project" value="InterPro"/>
</dbReference>
<dbReference type="InterPro" id="IPR036388">
    <property type="entry name" value="WH-like_DNA-bd_sf"/>
</dbReference>
<evidence type="ECO:0000256" key="1">
    <source>
        <dbReference type="ARBA" id="ARBA00023015"/>
    </source>
</evidence>
<dbReference type="STRING" id="565045.NOR51B_2806"/>
<dbReference type="RefSeq" id="WP_009021595.1">
    <property type="nucleotide sequence ID" value="NZ_DS999411.1"/>
</dbReference>
<dbReference type="PRINTS" id="PR00598">
    <property type="entry name" value="HTHMARR"/>
</dbReference>
<evidence type="ECO:0000256" key="2">
    <source>
        <dbReference type="ARBA" id="ARBA00023125"/>
    </source>
</evidence>
<dbReference type="OrthoDB" id="7502947at2"/>
<evidence type="ECO:0000256" key="3">
    <source>
        <dbReference type="ARBA" id="ARBA00023163"/>
    </source>
</evidence>
<proteinExistence type="predicted"/>
<name>B8KTL6_9GAMM</name>
<dbReference type="eggNOG" id="COG1846">
    <property type="taxonomic scope" value="Bacteria"/>
</dbReference>
<evidence type="ECO:0000259" key="4">
    <source>
        <dbReference type="PROSITE" id="PS50995"/>
    </source>
</evidence>
<dbReference type="Gene3D" id="1.10.10.10">
    <property type="entry name" value="Winged helix-like DNA-binding domain superfamily/Winged helix DNA-binding domain"/>
    <property type="match status" value="1"/>
</dbReference>
<dbReference type="InterPro" id="IPR036390">
    <property type="entry name" value="WH_DNA-bd_sf"/>
</dbReference>
<dbReference type="GO" id="GO:0003677">
    <property type="term" value="F:DNA binding"/>
    <property type="evidence" value="ECO:0007669"/>
    <property type="project" value="UniProtKB-KW"/>
</dbReference>
<dbReference type="PROSITE" id="PS50995">
    <property type="entry name" value="HTH_MARR_2"/>
    <property type="match status" value="1"/>
</dbReference>